<evidence type="ECO:0000313" key="3">
    <source>
        <dbReference type="EMBL" id="CAA9346493.1"/>
    </source>
</evidence>
<feature type="domain" description="Lipid/polyisoprenoid-binding YceI-like" evidence="2">
    <location>
        <begin position="11"/>
        <end position="178"/>
    </location>
</feature>
<dbReference type="Pfam" id="PF04264">
    <property type="entry name" value="YceI"/>
    <property type="match status" value="1"/>
</dbReference>
<accession>A0A6J4M2R6</accession>
<dbReference type="SUPFAM" id="SSF101874">
    <property type="entry name" value="YceI-like"/>
    <property type="match status" value="1"/>
</dbReference>
<dbReference type="AlphaFoldDB" id="A0A6J4M2R6"/>
<protein>
    <submittedName>
        <fullName evidence="3">Protein yceI</fullName>
    </submittedName>
</protein>
<organism evidence="3">
    <name type="scientific">uncultured Nocardioidaceae bacterium</name>
    <dbReference type="NCBI Taxonomy" id="253824"/>
    <lineage>
        <taxon>Bacteria</taxon>
        <taxon>Bacillati</taxon>
        <taxon>Actinomycetota</taxon>
        <taxon>Actinomycetes</taxon>
        <taxon>Propionibacteriales</taxon>
        <taxon>Nocardioidaceae</taxon>
        <taxon>environmental samples</taxon>
    </lineage>
</organism>
<proteinExistence type="inferred from homology"/>
<dbReference type="PANTHER" id="PTHR34406">
    <property type="entry name" value="PROTEIN YCEI"/>
    <property type="match status" value="1"/>
</dbReference>
<evidence type="ECO:0000259" key="2">
    <source>
        <dbReference type="SMART" id="SM00867"/>
    </source>
</evidence>
<gene>
    <name evidence="3" type="ORF">AVDCRST_MAG46-2302</name>
</gene>
<dbReference type="PANTHER" id="PTHR34406:SF1">
    <property type="entry name" value="PROTEIN YCEI"/>
    <property type="match status" value="1"/>
</dbReference>
<dbReference type="EMBL" id="CADCUD010000154">
    <property type="protein sequence ID" value="CAA9346493.1"/>
    <property type="molecule type" value="Genomic_DNA"/>
</dbReference>
<name>A0A6J4M2R6_9ACTN</name>
<evidence type="ECO:0000256" key="1">
    <source>
        <dbReference type="ARBA" id="ARBA00008812"/>
    </source>
</evidence>
<comment type="similarity">
    <text evidence="1">Belongs to the UPF0312 family.</text>
</comment>
<reference evidence="3" key="1">
    <citation type="submission" date="2020-02" db="EMBL/GenBank/DDBJ databases">
        <authorList>
            <person name="Meier V. D."/>
        </authorList>
    </citation>
    <scope>NUCLEOTIDE SEQUENCE</scope>
    <source>
        <strain evidence="3">AVDCRST_MAG46</strain>
    </source>
</reference>
<dbReference type="InterPro" id="IPR036761">
    <property type="entry name" value="TTHA0802/YceI-like_sf"/>
</dbReference>
<dbReference type="InterPro" id="IPR007372">
    <property type="entry name" value="Lipid/polyisoprenoid-bd_YceI"/>
</dbReference>
<sequence>MSQFEGLTAGTWVIDPSHSEIGFTVRHLMSKVRGKFEEFEGSVVVADEPTASVASATIQLASINTGTQQRDDHLRSGDFFNAAETPQMTFTSTGLKIEGDDRITAVGDLTIKGVTHPVELDVEYLGTGGDPWGGTRSGFEATTVISRKEWGIDFNIPLEGGKLMIGDKITIHLNVELVLQPQEALAV</sequence>
<dbReference type="SMART" id="SM00867">
    <property type="entry name" value="YceI"/>
    <property type="match status" value="1"/>
</dbReference>
<dbReference type="Gene3D" id="2.40.128.110">
    <property type="entry name" value="Lipid/polyisoprenoid-binding, YceI-like"/>
    <property type="match status" value="1"/>
</dbReference>